<gene>
    <name evidence="3" type="primary">arcA</name>
    <name evidence="5" type="ORF">H9X80_00645</name>
</gene>
<dbReference type="Gene3D" id="1.10.3930.10">
    <property type="entry name" value="Arginine deiminase"/>
    <property type="match status" value="1"/>
</dbReference>
<dbReference type="RefSeq" id="WP_204792411.1">
    <property type="nucleotide sequence ID" value="NZ_JACSNQ010000001.1"/>
</dbReference>
<comment type="subcellular location">
    <subcellularLocation>
        <location evidence="3">Cytoplasm</location>
    </subcellularLocation>
</comment>
<evidence type="ECO:0000256" key="1">
    <source>
        <dbReference type="ARBA" id="ARBA00010206"/>
    </source>
</evidence>
<dbReference type="Proteomes" id="UP000712527">
    <property type="component" value="Unassembled WGS sequence"/>
</dbReference>
<proteinExistence type="inferred from homology"/>
<dbReference type="PANTHER" id="PTHR47271">
    <property type="entry name" value="ARGININE DEIMINASE"/>
    <property type="match status" value="1"/>
</dbReference>
<dbReference type="HAMAP" id="MF_00242">
    <property type="entry name" value="Arg_deiminase"/>
    <property type="match status" value="1"/>
</dbReference>
<comment type="pathway">
    <text evidence="3">Amino-acid degradation; L-arginine degradation via ADI pathway; carbamoyl phosphate from L-arginine: step 1/2.</text>
</comment>
<dbReference type="EMBL" id="JACSNQ010000001">
    <property type="protein sequence ID" value="MBM6774068.1"/>
    <property type="molecule type" value="Genomic_DNA"/>
</dbReference>
<comment type="similarity">
    <text evidence="1 3">Belongs to the arginine deiminase family.</text>
</comment>
<dbReference type="Pfam" id="PF02274">
    <property type="entry name" value="ADI"/>
    <property type="match status" value="2"/>
</dbReference>
<accession>A0ABS2F0H0</accession>
<dbReference type="SUPFAM" id="SSF55909">
    <property type="entry name" value="Pentein"/>
    <property type="match status" value="1"/>
</dbReference>
<evidence type="ECO:0000313" key="6">
    <source>
        <dbReference type="Proteomes" id="UP000712527"/>
    </source>
</evidence>
<evidence type="ECO:0000256" key="2">
    <source>
        <dbReference type="ARBA" id="ARBA00022801"/>
    </source>
</evidence>
<evidence type="ECO:0000256" key="3">
    <source>
        <dbReference type="HAMAP-Rule" id="MF_00242"/>
    </source>
</evidence>
<feature type="active site" description="Amidino-cysteine intermediate" evidence="3">
    <location>
        <position position="431"/>
    </location>
</feature>
<keyword evidence="3" id="KW-0963">Cytoplasm</keyword>
<comment type="caution">
    <text evidence="5">The sequence shown here is derived from an EMBL/GenBank/DDBJ whole genome shotgun (WGS) entry which is preliminary data.</text>
</comment>
<dbReference type="PIRSF" id="PIRSF006356">
    <property type="entry name" value="Arg_deiminase"/>
    <property type="match status" value="1"/>
</dbReference>
<keyword evidence="6" id="KW-1185">Reference proteome</keyword>
<sequence>MYEGLNVRSEIGRLRKVMLYRPGAELLNLSPDTLGPLLFDDIPFLEEAQREHDAFAQLLRDEGVEVLYLDELVAEALDAAPGARAAFCERWIDESGLAGRAARQAVRELLDDITDTRALVRRCIAGVRVDELGLSPARAASLADLVLTDANASTPLAIDPIPNIYFTRDTFSVIGAGASVNRMLTTTRRRESIFGEFVLRHHPVYGGAPLWYTPEAPYHIEGGDILVLGPDVVGVGISERTSAAAVDVLAHRLLWGGTDPSGGERPGQSGPGAAGEKNPAALPDSGIRRVMAFSIPHKRSFMHLDTVFTQVDVDTFTVHPGILGTLHVFELTRGARPGEVTIRELDESLDVALARALGLDAVRLIKCGGDDAIAAAREQWNDGSNTLAVRPGRVLVYQRNAVTNDILARAGVELLEVPSAELSRGRGGPHCMSMAFWRDAL</sequence>
<feature type="region of interest" description="Disordered" evidence="4">
    <location>
        <begin position="257"/>
        <end position="282"/>
    </location>
</feature>
<evidence type="ECO:0000313" key="5">
    <source>
        <dbReference type="EMBL" id="MBM6774068.1"/>
    </source>
</evidence>
<organism evidence="5 6">
    <name type="scientific">Olsenella profusa</name>
    <dbReference type="NCBI Taxonomy" id="138595"/>
    <lineage>
        <taxon>Bacteria</taxon>
        <taxon>Bacillati</taxon>
        <taxon>Actinomycetota</taxon>
        <taxon>Coriobacteriia</taxon>
        <taxon>Coriobacteriales</taxon>
        <taxon>Atopobiaceae</taxon>
        <taxon>Olsenella</taxon>
    </lineage>
</organism>
<keyword evidence="3" id="KW-0056">Arginine metabolism</keyword>
<keyword evidence="2 3" id="KW-0378">Hydrolase</keyword>
<dbReference type="PRINTS" id="PR01466">
    <property type="entry name" value="ARGDEIMINASE"/>
</dbReference>
<dbReference type="Gene3D" id="3.75.10.10">
    <property type="entry name" value="L-arginine/glycine Amidinotransferase, Chain A"/>
    <property type="match status" value="1"/>
</dbReference>
<dbReference type="PANTHER" id="PTHR47271:SF2">
    <property type="entry name" value="ARGININE DEIMINASE"/>
    <property type="match status" value="1"/>
</dbReference>
<comment type="catalytic activity">
    <reaction evidence="3">
        <text>L-arginine + H2O = L-citrulline + NH4(+)</text>
        <dbReference type="Rhea" id="RHEA:19597"/>
        <dbReference type="ChEBI" id="CHEBI:15377"/>
        <dbReference type="ChEBI" id="CHEBI:28938"/>
        <dbReference type="ChEBI" id="CHEBI:32682"/>
        <dbReference type="ChEBI" id="CHEBI:57743"/>
        <dbReference type="EC" id="3.5.3.6"/>
    </reaction>
</comment>
<name>A0ABS2F0H0_9ACTN</name>
<dbReference type="EC" id="3.5.3.6" evidence="3"/>
<evidence type="ECO:0000256" key="4">
    <source>
        <dbReference type="SAM" id="MobiDB-lite"/>
    </source>
</evidence>
<reference evidence="5 6" key="1">
    <citation type="journal article" date="2021" name="Sci. Rep.">
        <title>The distribution of antibiotic resistance genes in chicken gut microbiota commensals.</title>
        <authorList>
            <person name="Juricova H."/>
            <person name="Matiasovicova J."/>
            <person name="Kubasova T."/>
            <person name="Cejkova D."/>
            <person name="Rychlik I."/>
        </authorList>
    </citation>
    <scope>NUCLEOTIDE SEQUENCE [LARGE SCALE GENOMIC DNA]</scope>
    <source>
        <strain evidence="5 6">An794</strain>
    </source>
</reference>
<dbReference type="InterPro" id="IPR003876">
    <property type="entry name" value="Arg_deiminase"/>
</dbReference>
<protein>
    <recommendedName>
        <fullName evidence="3">Arginine deiminase</fullName>
        <shortName evidence="3">ADI</shortName>
        <ecNumber evidence="3">3.5.3.6</ecNumber>
    </recommendedName>
    <alternativeName>
        <fullName evidence="3">Arginine dihydrolase</fullName>
        <shortName evidence="3">AD</shortName>
    </alternativeName>
</protein>